<dbReference type="SMART" id="SM00487">
    <property type="entry name" value="DEXDc"/>
    <property type="match status" value="1"/>
</dbReference>
<dbReference type="SMART" id="SM00974">
    <property type="entry name" value="T5orf172"/>
    <property type="match status" value="1"/>
</dbReference>
<keyword evidence="4" id="KW-0378">Hydrolase</keyword>
<gene>
    <name evidence="4" type="ORF">GLP18_09200</name>
</gene>
<protein>
    <submittedName>
        <fullName evidence="4">DEAD/DEAH box helicase family protein</fullName>
    </submittedName>
</protein>
<organism evidence="4 5">
    <name type="scientific">Streptococcus suis</name>
    <dbReference type="NCBI Taxonomy" id="1307"/>
    <lineage>
        <taxon>Bacteria</taxon>
        <taxon>Bacillati</taxon>
        <taxon>Bacillota</taxon>
        <taxon>Bacilli</taxon>
        <taxon>Lactobacillales</taxon>
        <taxon>Streptococcaceae</taxon>
        <taxon>Streptococcus</taxon>
    </lineage>
</organism>
<evidence type="ECO:0000259" key="3">
    <source>
        <dbReference type="SMART" id="SM00974"/>
    </source>
</evidence>
<dbReference type="GO" id="GO:0005524">
    <property type="term" value="F:ATP binding"/>
    <property type="evidence" value="ECO:0007669"/>
    <property type="project" value="InterPro"/>
</dbReference>
<keyword evidence="4" id="KW-0347">Helicase</keyword>
<dbReference type="GO" id="GO:0009432">
    <property type="term" value="P:SOS response"/>
    <property type="evidence" value="ECO:0007669"/>
    <property type="project" value="UniProtKB-KW"/>
</dbReference>
<dbReference type="SUPFAM" id="SSF53335">
    <property type="entry name" value="S-adenosyl-L-methionine-dependent methyltransferases"/>
    <property type="match status" value="1"/>
</dbReference>
<keyword evidence="4" id="KW-0067">ATP-binding</keyword>
<dbReference type="RefSeq" id="WP_160864474.1">
    <property type="nucleotide sequence ID" value="NZ_WNXH01000016.1"/>
</dbReference>
<dbReference type="PANTHER" id="PTHR47396:SF1">
    <property type="entry name" value="ATP-DEPENDENT HELICASE IRC3-RELATED"/>
    <property type="match status" value="1"/>
</dbReference>
<name>A0A6L8MZ51_STRSU</name>
<dbReference type="InterPro" id="IPR018306">
    <property type="entry name" value="Phage_T5_Orf172_DNA-bd"/>
</dbReference>
<dbReference type="GO" id="GO:0005829">
    <property type="term" value="C:cytosol"/>
    <property type="evidence" value="ECO:0007669"/>
    <property type="project" value="TreeGrafter"/>
</dbReference>
<feature type="domain" description="Bacteriophage T5 Orf172 DNA-binding" evidence="3">
    <location>
        <begin position="24"/>
        <end position="110"/>
    </location>
</feature>
<dbReference type="GO" id="GO:0003677">
    <property type="term" value="F:DNA binding"/>
    <property type="evidence" value="ECO:0007669"/>
    <property type="project" value="InterPro"/>
</dbReference>
<keyword evidence="1" id="KW-0742">SOS response</keyword>
<evidence type="ECO:0000259" key="2">
    <source>
        <dbReference type="SMART" id="SM00487"/>
    </source>
</evidence>
<dbReference type="Proteomes" id="UP000483765">
    <property type="component" value="Unassembled WGS sequence"/>
</dbReference>
<accession>A0A6L8MZ51</accession>
<dbReference type="InterPro" id="IPR014001">
    <property type="entry name" value="Helicase_ATP-bd"/>
</dbReference>
<comment type="caution">
    <text evidence="4">The sequence shown here is derived from an EMBL/GenBank/DDBJ whole genome shotgun (WGS) entry which is preliminary data.</text>
</comment>
<proteinExistence type="predicted"/>
<evidence type="ECO:0000313" key="5">
    <source>
        <dbReference type="Proteomes" id="UP000483765"/>
    </source>
</evidence>
<dbReference type="PANTHER" id="PTHR47396">
    <property type="entry name" value="TYPE I RESTRICTION ENZYME ECOKI R PROTEIN"/>
    <property type="match status" value="1"/>
</dbReference>
<dbReference type="Gene3D" id="3.40.50.300">
    <property type="entry name" value="P-loop containing nucleotide triphosphate hydrolases"/>
    <property type="match status" value="2"/>
</dbReference>
<sequence>MSVLIKTSEEISPKIYAYTTPHVTTNDGWIKIGYTERQVEQRIKEQTHTAGIEPSILWQQEARYIEEPDKGKPFKDHDFHQFLNFHAIERRPKTEWFYFNGHPEKANHLFDRFVRHDVSGYQPGELADYQLRQEQEEAVQQTLAYIASNHDARKREFLWNAKPRFGKTLTTYDLVKRLNCDRVLIVTNRPAIANSWFDDFHKFIAGSTSYKFVSESDSLRGRPTLSREDFHKLLFAEEDAKEIAFLSLQDLKGSKYFGGAYDKLQWVGQTQWDLLVIDEAHEGIDTLKTDIAFNEIKRDFTLHLSGTPFKALAKGKFTEDQIYNWSYADEQATKQNWLATSEQENPYESLPQLNMFTYQMSKMITDRVSAGADFGSETVDFAFDLNEFFATNESGSFIHEREVKEWLNTLTSNEKYPFSTRELRREIKHSFWLLDRVASAKALKDLLEDHPTFDRYKIVLAAGSTSQRESEDQEAVGKSLDLVRKAIAEYDYTITLSVGQLTTGVTIPEWTAVLMLSNLQSPALYMQAAFRAQNPYSWVEGDKVYRKERAYVFDFAPERTLSLFSDFANNLSLATVGGAGTSQTREDNIRNLLNFFPVIAEDREGKMVEIDAQAVMTIPSQIRAAEVIKRGFMSNFLFDNIAGIFRASQMVLDILDELPVEQQGKISQAPDMLEFPDIEVDEEGQVQVAEELVINRQEVLFGTKVYDLLETVEEMVDQLETVDKTFVKTVQKEVSATLVEELTAGYDLTNRESKQLEKQIHTEIETVIQRSEKEFDIQQAYLEQEFQEALKETIDDQQKAELEQAYQAKQVEARESHQAELRQRLAEKVQDLPHDLVEQQEVKQRQRTLAQAEDEIRGHLRGFARTIPSFIMAYGDEKLTLANFDTYVPDEVFVEVTGINLNQFRYLRDGGPEFAGHLFDQPTFDQAIQEFLRKKAELANYFEETTEDIFDYIPPQKTNQIYTPKKVVRKMVDELEKENSGIFDDPTKTFIDLYMKSGLYITEIVKRLYNSQGLQAAYPDGNERLKHILEKQVYGYAPTAIIHKIALEFIFGTLPDTISRKNFLQVDTVPYAKEGKMQELINASFG</sequence>
<dbReference type="GO" id="GO:0004386">
    <property type="term" value="F:helicase activity"/>
    <property type="evidence" value="ECO:0007669"/>
    <property type="project" value="UniProtKB-KW"/>
</dbReference>
<dbReference type="EMBL" id="WNXH01000016">
    <property type="protein sequence ID" value="MYN70377.1"/>
    <property type="molecule type" value="Genomic_DNA"/>
</dbReference>
<dbReference type="Pfam" id="PF04851">
    <property type="entry name" value="ResIII"/>
    <property type="match status" value="1"/>
</dbReference>
<dbReference type="InterPro" id="IPR006935">
    <property type="entry name" value="Helicase/UvrB_N"/>
</dbReference>
<dbReference type="InterPro" id="IPR050742">
    <property type="entry name" value="Helicase_Restrict-Modif_Enz"/>
</dbReference>
<reference evidence="4 5" key="1">
    <citation type="submission" date="2019-11" db="EMBL/GenBank/DDBJ databases">
        <title>Divergent Streptococcus suis from cattle.</title>
        <authorList>
            <person name="Williamson C."/>
        </authorList>
    </citation>
    <scope>NUCLEOTIDE SEQUENCE [LARGE SCALE GENOMIC DNA]</scope>
    <source>
        <strain evidence="4 5">10-36905</strain>
    </source>
</reference>
<keyword evidence="4" id="KW-0547">Nucleotide-binding</keyword>
<dbReference type="InterPro" id="IPR029063">
    <property type="entry name" value="SAM-dependent_MTases_sf"/>
</dbReference>
<evidence type="ECO:0000256" key="1">
    <source>
        <dbReference type="ARBA" id="ARBA00023236"/>
    </source>
</evidence>
<dbReference type="Gene3D" id="3.40.50.150">
    <property type="entry name" value="Vaccinia Virus protein VP39"/>
    <property type="match status" value="1"/>
</dbReference>
<dbReference type="SUPFAM" id="SSF52540">
    <property type="entry name" value="P-loop containing nucleoside triphosphate hydrolases"/>
    <property type="match status" value="2"/>
</dbReference>
<dbReference type="GO" id="GO:0016787">
    <property type="term" value="F:hydrolase activity"/>
    <property type="evidence" value="ECO:0007669"/>
    <property type="project" value="InterPro"/>
</dbReference>
<keyword evidence="1" id="KW-0227">DNA damage</keyword>
<dbReference type="AlphaFoldDB" id="A0A6L8MZ51"/>
<feature type="domain" description="Helicase ATP-binding" evidence="2">
    <location>
        <begin position="127"/>
        <end position="337"/>
    </location>
</feature>
<dbReference type="InterPro" id="IPR027417">
    <property type="entry name" value="P-loop_NTPase"/>
</dbReference>
<evidence type="ECO:0000313" key="4">
    <source>
        <dbReference type="EMBL" id="MYN70377.1"/>
    </source>
</evidence>